<reference evidence="8" key="2">
    <citation type="submission" date="2021-04" db="EMBL/GenBank/DDBJ databases">
        <authorList>
            <person name="Gilroy R."/>
        </authorList>
    </citation>
    <scope>NUCLEOTIDE SEQUENCE</scope>
    <source>
        <strain evidence="8">ChiW19-6364</strain>
    </source>
</reference>
<evidence type="ECO:0000256" key="2">
    <source>
        <dbReference type="ARBA" id="ARBA00005336"/>
    </source>
</evidence>
<protein>
    <recommendedName>
        <fullName evidence="3">beta-N-acetylhexosaminidase</fullName>
        <ecNumber evidence="3">3.2.1.52</ecNumber>
    </recommendedName>
</protein>
<dbReference type="PROSITE" id="PS00775">
    <property type="entry name" value="GLYCOSYL_HYDROL_F3"/>
    <property type="match status" value="1"/>
</dbReference>
<keyword evidence="6" id="KW-1133">Transmembrane helix</keyword>
<organism evidence="8 9">
    <name type="scientific">Candidatus Blautia stercoripullorum</name>
    <dbReference type="NCBI Taxonomy" id="2838502"/>
    <lineage>
        <taxon>Bacteria</taxon>
        <taxon>Bacillati</taxon>
        <taxon>Bacillota</taxon>
        <taxon>Clostridia</taxon>
        <taxon>Lachnospirales</taxon>
        <taxon>Lachnospiraceae</taxon>
        <taxon>Blautia</taxon>
    </lineage>
</organism>
<comment type="caution">
    <text evidence="8">The sequence shown here is derived from an EMBL/GenBank/DDBJ whole genome shotgun (WGS) entry which is preliminary data.</text>
</comment>
<keyword evidence="6" id="KW-0812">Transmembrane</keyword>
<dbReference type="GO" id="GO:0005975">
    <property type="term" value="P:carbohydrate metabolic process"/>
    <property type="evidence" value="ECO:0007669"/>
    <property type="project" value="InterPro"/>
</dbReference>
<evidence type="ECO:0000256" key="1">
    <source>
        <dbReference type="ARBA" id="ARBA00001231"/>
    </source>
</evidence>
<dbReference type="PANTHER" id="PTHR30480:SF13">
    <property type="entry name" value="BETA-HEXOSAMINIDASE"/>
    <property type="match status" value="1"/>
</dbReference>
<evidence type="ECO:0000256" key="5">
    <source>
        <dbReference type="ARBA" id="ARBA00023295"/>
    </source>
</evidence>
<reference evidence="8" key="1">
    <citation type="journal article" date="2021" name="PeerJ">
        <title>Extensive microbial diversity within the chicken gut microbiome revealed by metagenomics and culture.</title>
        <authorList>
            <person name="Gilroy R."/>
            <person name="Ravi A."/>
            <person name="Getino M."/>
            <person name="Pursley I."/>
            <person name="Horton D.L."/>
            <person name="Alikhan N.F."/>
            <person name="Baker D."/>
            <person name="Gharbi K."/>
            <person name="Hall N."/>
            <person name="Watson M."/>
            <person name="Adriaenssens E.M."/>
            <person name="Foster-Nyarko E."/>
            <person name="Jarju S."/>
            <person name="Secka A."/>
            <person name="Antonio M."/>
            <person name="Oren A."/>
            <person name="Chaudhuri R.R."/>
            <person name="La Ragione R."/>
            <person name="Hildebrand F."/>
            <person name="Pallen M.J."/>
        </authorList>
    </citation>
    <scope>NUCLEOTIDE SEQUENCE</scope>
    <source>
        <strain evidence="8">ChiW19-6364</strain>
    </source>
</reference>
<dbReference type="EMBL" id="DWUX01000232">
    <property type="protein sequence ID" value="HJD41043.1"/>
    <property type="molecule type" value="Genomic_DNA"/>
</dbReference>
<dbReference type="InterPro" id="IPR019800">
    <property type="entry name" value="Glyco_hydro_3_AS"/>
</dbReference>
<keyword evidence="6" id="KW-0472">Membrane</keyword>
<dbReference type="GO" id="GO:0009254">
    <property type="term" value="P:peptidoglycan turnover"/>
    <property type="evidence" value="ECO:0007669"/>
    <property type="project" value="TreeGrafter"/>
</dbReference>
<dbReference type="Gene3D" id="3.20.20.300">
    <property type="entry name" value="Glycoside hydrolase, family 3, N-terminal domain"/>
    <property type="match status" value="1"/>
</dbReference>
<dbReference type="InterPro" id="IPR036962">
    <property type="entry name" value="Glyco_hydro_3_N_sf"/>
</dbReference>
<evidence type="ECO:0000313" key="9">
    <source>
        <dbReference type="Proteomes" id="UP000823850"/>
    </source>
</evidence>
<keyword evidence="4 8" id="KW-0378">Hydrolase</keyword>
<accession>A0A9D2U704</accession>
<evidence type="ECO:0000259" key="7">
    <source>
        <dbReference type="Pfam" id="PF00933"/>
    </source>
</evidence>
<evidence type="ECO:0000256" key="6">
    <source>
        <dbReference type="SAM" id="Phobius"/>
    </source>
</evidence>
<dbReference type="Proteomes" id="UP000823850">
    <property type="component" value="Unassembled WGS sequence"/>
</dbReference>
<dbReference type="GO" id="GO:0004563">
    <property type="term" value="F:beta-N-acetylhexosaminidase activity"/>
    <property type="evidence" value="ECO:0007669"/>
    <property type="project" value="UniProtKB-EC"/>
</dbReference>
<name>A0A9D2U704_9FIRM</name>
<dbReference type="AlphaFoldDB" id="A0A9D2U704"/>
<evidence type="ECO:0000256" key="3">
    <source>
        <dbReference type="ARBA" id="ARBA00012663"/>
    </source>
</evidence>
<feature type="domain" description="Glycoside hydrolase family 3 N-terminal" evidence="7">
    <location>
        <begin position="70"/>
        <end position="401"/>
    </location>
</feature>
<dbReference type="SUPFAM" id="SSF51445">
    <property type="entry name" value="(Trans)glycosidases"/>
    <property type="match status" value="1"/>
</dbReference>
<dbReference type="PANTHER" id="PTHR30480">
    <property type="entry name" value="BETA-HEXOSAMINIDASE-RELATED"/>
    <property type="match status" value="1"/>
</dbReference>
<keyword evidence="5" id="KW-0326">Glycosidase</keyword>
<dbReference type="InterPro" id="IPR017853">
    <property type="entry name" value="GH"/>
</dbReference>
<feature type="transmembrane region" description="Helical" evidence="6">
    <location>
        <begin position="9"/>
        <end position="30"/>
    </location>
</feature>
<dbReference type="InterPro" id="IPR001764">
    <property type="entry name" value="Glyco_hydro_3_N"/>
</dbReference>
<evidence type="ECO:0000313" key="8">
    <source>
        <dbReference type="EMBL" id="HJD41043.1"/>
    </source>
</evidence>
<dbReference type="Pfam" id="PF00933">
    <property type="entry name" value="Glyco_hydro_3"/>
    <property type="match status" value="1"/>
</dbReference>
<dbReference type="EC" id="3.2.1.52" evidence="3"/>
<evidence type="ECO:0000256" key="4">
    <source>
        <dbReference type="ARBA" id="ARBA00022801"/>
    </source>
</evidence>
<gene>
    <name evidence="8" type="ORF">H9913_13585</name>
</gene>
<comment type="similarity">
    <text evidence="2">Belongs to the glycosyl hydrolase 3 family.</text>
</comment>
<dbReference type="InterPro" id="IPR050226">
    <property type="entry name" value="NagZ_Beta-hexosaminidase"/>
</dbReference>
<proteinExistence type="inferred from homology"/>
<comment type="catalytic activity">
    <reaction evidence="1">
        <text>Hydrolysis of terminal non-reducing N-acetyl-D-hexosamine residues in N-acetyl-beta-D-hexosaminides.</text>
        <dbReference type="EC" id="3.2.1.52"/>
    </reaction>
</comment>
<sequence length="411" mass="44794">MKKKNAGKIILGIMFGVIVVLSAILAMLTIRNKREQNSVAVVQEVQTADPEEAAGEENKTEAEKILESMTLEEKAAQIFFVTPEDITGVDTATVAGDATRQALETYPVGGIVYFSKNILEPEQTRSMLGNTWEYSQEVMKIPVWLGVDEEGGQVARVAENPQFQVTRYDSMRSIGDTGDPEQAYEAGETIASYLKDLGFNMDFAPDADVISNPQNTVIGDRSFGTDPDLVGEMTADAVAGFQDQGISACIKHFPGHGQTEGDTHEGYAYTEKTLEEMRNSDLIPFQKGIKAGTDFVMVSHISAPNAVSQDLPASLSSEFITDLLRGEMGYNGIIITDAMNMGAITDRYDSAQAAVMAFQAGADMILMPEDFQSAYEGILQAVNSGTISEERLDQSVMRILETKLENFEKNP</sequence>